<dbReference type="EMBL" id="JACHJT010000001">
    <property type="protein sequence ID" value="MBB4931819.1"/>
    <property type="molecule type" value="Genomic_DNA"/>
</dbReference>
<organism evidence="1 2">
    <name type="scientific">Lipingzhangella halophila</name>
    <dbReference type="NCBI Taxonomy" id="1783352"/>
    <lineage>
        <taxon>Bacteria</taxon>
        <taxon>Bacillati</taxon>
        <taxon>Actinomycetota</taxon>
        <taxon>Actinomycetes</taxon>
        <taxon>Streptosporangiales</taxon>
        <taxon>Nocardiopsidaceae</taxon>
        <taxon>Lipingzhangella</taxon>
    </lineage>
</organism>
<sequence>MTLMTLLVAIAGTALGLVLSVAIIWTTNHS</sequence>
<name>A0A7W7RH18_9ACTN</name>
<accession>A0A7W7RH18</accession>
<comment type="caution">
    <text evidence="1">The sequence shown here is derived from an EMBL/GenBank/DDBJ whole genome shotgun (WGS) entry which is preliminary data.</text>
</comment>
<dbReference type="Proteomes" id="UP000523007">
    <property type="component" value="Unassembled WGS sequence"/>
</dbReference>
<reference evidence="1 2" key="1">
    <citation type="submission" date="2020-08" db="EMBL/GenBank/DDBJ databases">
        <title>Sequencing the genomes of 1000 actinobacteria strains.</title>
        <authorList>
            <person name="Klenk H.-P."/>
        </authorList>
    </citation>
    <scope>NUCLEOTIDE SEQUENCE [LARGE SCALE GENOMIC DNA]</scope>
    <source>
        <strain evidence="1 2">DSM 102030</strain>
    </source>
</reference>
<proteinExistence type="predicted"/>
<dbReference type="AlphaFoldDB" id="A0A7W7RH18"/>
<gene>
    <name evidence="1" type="ORF">F4561_002639</name>
</gene>
<protein>
    <submittedName>
        <fullName evidence="1">Uncharacterized protein</fullName>
    </submittedName>
</protein>
<evidence type="ECO:0000313" key="1">
    <source>
        <dbReference type="EMBL" id="MBB4931819.1"/>
    </source>
</evidence>
<evidence type="ECO:0000313" key="2">
    <source>
        <dbReference type="Proteomes" id="UP000523007"/>
    </source>
</evidence>
<keyword evidence="2" id="KW-1185">Reference proteome</keyword>